<name>A0A2S5THY2_9GAMM</name>
<protein>
    <submittedName>
        <fullName evidence="2">Uncharacterized protein</fullName>
    </submittedName>
</protein>
<keyword evidence="3" id="KW-1185">Reference proteome</keyword>
<keyword evidence="1" id="KW-0812">Transmembrane</keyword>
<evidence type="ECO:0000256" key="1">
    <source>
        <dbReference type="SAM" id="Phobius"/>
    </source>
</evidence>
<keyword evidence="1" id="KW-1133">Transmembrane helix</keyword>
<dbReference type="EMBL" id="PSNW01000003">
    <property type="protein sequence ID" value="PPE74571.1"/>
    <property type="molecule type" value="Genomic_DNA"/>
</dbReference>
<evidence type="ECO:0000313" key="2">
    <source>
        <dbReference type="EMBL" id="PPE74571.1"/>
    </source>
</evidence>
<dbReference type="Proteomes" id="UP000238220">
    <property type="component" value="Unassembled WGS sequence"/>
</dbReference>
<accession>A0A2S5THY2</accession>
<gene>
    <name evidence="2" type="ORF">C3942_07360</name>
</gene>
<organism evidence="2 3">
    <name type="scientific">Solimonas fluminis</name>
    <dbReference type="NCBI Taxonomy" id="2086571"/>
    <lineage>
        <taxon>Bacteria</taxon>
        <taxon>Pseudomonadati</taxon>
        <taxon>Pseudomonadota</taxon>
        <taxon>Gammaproteobacteria</taxon>
        <taxon>Nevskiales</taxon>
        <taxon>Nevskiaceae</taxon>
        <taxon>Solimonas</taxon>
    </lineage>
</organism>
<comment type="caution">
    <text evidence="2">The sequence shown here is derived from an EMBL/GenBank/DDBJ whole genome shotgun (WGS) entry which is preliminary data.</text>
</comment>
<reference evidence="2 3" key="1">
    <citation type="submission" date="2018-02" db="EMBL/GenBank/DDBJ databases">
        <title>Genome sequencing of Solimonas sp. HR-BB.</title>
        <authorList>
            <person name="Lee Y."/>
            <person name="Jeon C.O."/>
        </authorList>
    </citation>
    <scope>NUCLEOTIDE SEQUENCE [LARGE SCALE GENOMIC DNA]</scope>
    <source>
        <strain evidence="2 3">HR-BB</strain>
    </source>
</reference>
<sequence>MDPNQNPPARSEPGRKNTGTIILSVLALALALTWAVSTLFEIGLLKSFAAVILVLFGILVALFMSGIT</sequence>
<proteinExistence type="predicted"/>
<keyword evidence="1" id="KW-0472">Membrane</keyword>
<dbReference type="RefSeq" id="WP_104229729.1">
    <property type="nucleotide sequence ID" value="NZ_PSNW01000003.1"/>
</dbReference>
<dbReference type="AlphaFoldDB" id="A0A2S5THY2"/>
<feature type="transmembrane region" description="Helical" evidence="1">
    <location>
        <begin position="20"/>
        <end position="40"/>
    </location>
</feature>
<feature type="transmembrane region" description="Helical" evidence="1">
    <location>
        <begin position="47"/>
        <end position="67"/>
    </location>
</feature>
<evidence type="ECO:0000313" key="3">
    <source>
        <dbReference type="Proteomes" id="UP000238220"/>
    </source>
</evidence>